<organism evidence="2 3">
    <name type="scientific">Vibrio parahaemolyticus</name>
    <dbReference type="NCBI Taxonomy" id="670"/>
    <lineage>
        <taxon>Bacteria</taxon>
        <taxon>Pseudomonadati</taxon>
        <taxon>Pseudomonadota</taxon>
        <taxon>Gammaproteobacteria</taxon>
        <taxon>Vibrionales</taxon>
        <taxon>Vibrionaceae</taxon>
        <taxon>Vibrio</taxon>
    </lineage>
</organism>
<dbReference type="AlphaFoldDB" id="A0A227J151"/>
<accession>A0A227J151</accession>
<dbReference type="InterPro" id="IPR048450">
    <property type="entry name" value="YgjK_N"/>
</dbReference>
<name>A0A227J151_VIBPH</name>
<gene>
    <name evidence="2" type="ORF">CA163_35225</name>
</gene>
<reference evidence="2 3" key="1">
    <citation type="journal article" date="2017" name="Appl. Environ. Microbiol.">
        <title>Parallel evolution of two clades of a major Atlantic endemic Vibrio parahaemolyticus pathogen lineage by independent acquisition of related pathogenicity islands.</title>
        <authorList>
            <person name="Xu F."/>
            <person name="Gonzalez-Escalona N."/>
            <person name="Drees K.P."/>
            <person name="Sebra R.P."/>
            <person name="Cooper V.S."/>
            <person name="Jones S.H."/>
            <person name="Whistler C.A."/>
        </authorList>
    </citation>
    <scope>NUCLEOTIDE SEQUENCE [LARGE SCALE GENOMIC DNA]</scope>
    <source>
        <strain evidence="2 3">MAVP-3</strain>
    </source>
</reference>
<dbReference type="Gene3D" id="1.10.287.100">
    <property type="match status" value="1"/>
</dbReference>
<feature type="domain" description="Glucosidase YgjK N-terminal" evidence="1">
    <location>
        <begin position="2"/>
        <end position="60"/>
    </location>
</feature>
<evidence type="ECO:0000313" key="3">
    <source>
        <dbReference type="Proteomes" id="UP000214596"/>
    </source>
</evidence>
<sequence>NETSFSSTAEMSLPAEQTSAVYTAYSNLHNAKEVQSESLKLQDVLANPTQYMEASKARWDGYLANGLINKEATAEQARVAVKAMETLN</sequence>
<evidence type="ECO:0000313" key="2">
    <source>
        <dbReference type="EMBL" id="OXE28185.1"/>
    </source>
</evidence>
<comment type="caution">
    <text evidence="2">The sequence shown here is derived from an EMBL/GenBank/DDBJ whole genome shotgun (WGS) entry which is preliminary data.</text>
</comment>
<dbReference type="Proteomes" id="UP000214596">
    <property type="component" value="Unassembled WGS sequence"/>
</dbReference>
<evidence type="ECO:0000259" key="1">
    <source>
        <dbReference type="Pfam" id="PF21152"/>
    </source>
</evidence>
<proteinExistence type="predicted"/>
<feature type="non-terminal residue" evidence="2">
    <location>
        <position position="88"/>
    </location>
</feature>
<protein>
    <recommendedName>
        <fullName evidence="1">Glucosidase YgjK N-terminal domain-containing protein</fullName>
    </recommendedName>
</protein>
<dbReference type="EMBL" id="NIXT01004629">
    <property type="protein sequence ID" value="OXE28185.1"/>
    <property type="molecule type" value="Genomic_DNA"/>
</dbReference>
<dbReference type="Pfam" id="PF21152">
    <property type="entry name" value="YgjK_N"/>
    <property type="match status" value="1"/>
</dbReference>
<feature type="non-terminal residue" evidence="2">
    <location>
        <position position="1"/>
    </location>
</feature>